<dbReference type="SUPFAM" id="SSF53335">
    <property type="entry name" value="S-adenosyl-L-methionine-dependent methyltransferases"/>
    <property type="match status" value="1"/>
</dbReference>
<evidence type="ECO:0000256" key="4">
    <source>
        <dbReference type="ARBA" id="ARBA00022694"/>
    </source>
</evidence>
<dbReference type="EMBL" id="FN869859">
    <property type="protein sequence ID" value="CCC80839.1"/>
    <property type="molecule type" value="Genomic_DNA"/>
</dbReference>
<keyword evidence="2" id="KW-0808">Transferase</keyword>
<dbReference type="PROSITE" id="PS51620">
    <property type="entry name" value="SAM_TRM61"/>
    <property type="match status" value="1"/>
</dbReference>
<keyword evidence="4" id="KW-0819">tRNA processing</keyword>
<gene>
    <name evidence="7" type="ordered locus">TTX_0162</name>
</gene>
<dbReference type="OrthoDB" id="30774at2157"/>
<evidence type="ECO:0000259" key="6">
    <source>
        <dbReference type="Pfam" id="PF08704"/>
    </source>
</evidence>
<name>G4RMK8_THETK</name>
<dbReference type="STRING" id="768679.TTX_0162"/>
<dbReference type="Pfam" id="PF08704">
    <property type="entry name" value="GCD14"/>
    <property type="match status" value="1"/>
</dbReference>
<dbReference type="PANTHER" id="PTHR12133:SF1">
    <property type="entry name" value="TRNA (ADENINE(58)-N(1))-METHYLTRANSFERASE, MITOCHONDRIAL"/>
    <property type="match status" value="1"/>
</dbReference>
<dbReference type="Gene3D" id="3.40.50.150">
    <property type="entry name" value="Vaccinia Virus protein VP39"/>
    <property type="match status" value="1"/>
</dbReference>
<feature type="binding site" evidence="5">
    <location>
        <position position="124"/>
    </location>
    <ligand>
        <name>S-adenosyl-L-methionine</name>
        <dbReference type="ChEBI" id="CHEBI:59789"/>
    </ligand>
</feature>
<dbReference type="InterPro" id="IPR049470">
    <property type="entry name" value="TRM61_C"/>
</dbReference>
<dbReference type="PIRSF" id="PIRSF017269">
    <property type="entry name" value="GCD14"/>
    <property type="match status" value="1"/>
</dbReference>
<dbReference type="GO" id="GO:0030488">
    <property type="term" value="P:tRNA methylation"/>
    <property type="evidence" value="ECO:0007669"/>
    <property type="project" value="InterPro"/>
</dbReference>
<dbReference type="InterPro" id="IPR014816">
    <property type="entry name" value="tRNA_MeTrfase_Gcd14"/>
</dbReference>
<dbReference type="eggNOG" id="arCOG00978">
    <property type="taxonomic scope" value="Archaea"/>
</dbReference>
<dbReference type="Gene3D" id="3.10.330.20">
    <property type="match status" value="1"/>
</dbReference>
<evidence type="ECO:0000313" key="7">
    <source>
        <dbReference type="EMBL" id="CCC80839.1"/>
    </source>
</evidence>
<dbReference type="GO" id="GO:0031515">
    <property type="term" value="C:tRNA (m1A) methyltransferase complex"/>
    <property type="evidence" value="ECO:0007669"/>
    <property type="project" value="InterPro"/>
</dbReference>
<protein>
    <submittedName>
        <fullName evidence="7">tRNA(1-methyladenosine) methyltransferase</fullName>
    </submittedName>
</protein>
<dbReference type="RefSeq" id="WP_014126096.1">
    <property type="nucleotide sequence ID" value="NC_016070.1"/>
</dbReference>
<dbReference type="CDD" id="cd02440">
    <property type="entry name" value="AdoMet_MTases"/>
    <property type="match status" value="1"/>
</dbReference>
<dbReference type="PANTHER" id="PTHR12133">
    <property type="entry name" value="TRNA (ADENINE(58)-N(1))-METHYLTRANSFERASE"/>
    <property type="match status" value="1"/>
</dbReference>
<evidence type="ECO:0000313" key="8">
    <source>
        <dbReference type="Proteomes" id="UP000002654"/>
    </source>
</evidence>
<dbReference type="GeneID" id="11263172"/>
<evidence type="ECO:0000256" key="3">
    <source>
        <dbReference type="ARBA" id="ARBA00022691"/>
    </source>
</evidence>
<keyword evidence="1 7" id="KW-0489">Methyltransferase</keyword>
<keyword evidence="8" id="KW-1185">Reference proteome</keyword>
<evidence type="ECO:0000256" key="2">
    <source>
        <dbReference type="ARBA" id="ARBA00022679"/>
    </source>
</evidence>
<reference evidence="7 8" key="1">
    <citation type="journal article" date="2011" name="PLoS ONE">
        <title>The complete genome sequence of Thermoproteus tenax: a physiologically versatile member of the Crenarchaeota.</title>
        <authorList>
            <person name="Siebers B."/>
            <person name="Zaparty M."/>
            <person name="Raddatz G."/>
            <person name="Tjaden B."/>
            <person name="Albers S.V."/>
            <person name="Bell S.D."/>
            <person name="Blombach F."/>
            <person name="Kletzin A."/>
            <person name="Kyrpides N."/>
            <person name="Lanz C."/>
            <person name="Plagens A."/>
            <person name="Rampp M."/>
            <person name="Rosinus A."/>
            <person name="von Jan M."/>
            <person name="Makarova K.S."/>
            <person name="Klenk H.P."/>
            <person name="Schuster S.C."/>
            <person name="Hensel R."/>
        </authorList>
    </citation>
    <scope>NUCLEOTIDE SEQUENCE [LARGE SCALE GENOMIC DNA]</scope>
    <source>
        <strain evidence="8">ATCC 35583 / DSM 2078 / JCM 9277 / NBRC 100435 / Kra 1</strain>
    </source>
</reference>
<evidence type="ECO:0000256" key="5">
    <source>
        <dbReference type="PIRSR" id="PIRSR017269-1"/>
    </source>
</evidence>
<accession>G4RMK8</accession>
<evidence type="ECO:0000256" key="1">
    <source>
        <dbReference type="ARBA" id="ARBA00022603"/>
    </source>
</evidence>
<dbReference type="KEGG" id="ttn:TTX_0162"/>
<proteinExistence type="predicted"/>
<feature type="domain" description="tRNA (adenine(58)-N(1))-methyltransferase catalytic subunit TRM61 C-terminal" evidence="6">
    <location>
        <begin position="56"/>
        <end position="233"/>
    </location>
</feature>
<feature type="binding site" evidence="5">
    <location>
        <position position="169"/>
    </location>
    <ligand>
        <name>S-adenosyl-L-methionine</name>
        <dbReference type="ChEBI" id="CHEBI:59789"/>
    </ligand>
</feature>
<sequence length="255" mass="27808">MKKGDWLLLISEDGYKHVVRYSGRRIETIRGFLEPSDLEAARYGDVLTTSLGHKLYVLRPTLYDIMPHLRHATQVIYPLDAEFIALVAGIGPGSVVVEAGTGSGHLAALLAWRVGPQGVVYTFEKRPNFAEIAWGNIKSLGLEDRVELAVADVVSHGFGVKNADAAVLDMGDPWNAVGAALRALRRGGALVIFSTTVDHAQKSLSALRRAGVLDINMAELSARFWKISEGEMRPETRTVSFTGFVIWGRSPGIKL</sequence>
<dbReference type="GO" id="GO:0160107">
    <property type="term" value="F:tRNA (adenine(58)-N1)-methyltransferase activity"/>
    <property type="evidence" value="ECO:0007669"/>
    <property type="project" value="InterPro"/>
</dbReference>
<dbReference type="AlphaFoldDB" id="G4RMK8"/>
<organism evidence="7 8">
    <name type="scientific">Thermoproteus tenax (strain ATCC 35583 / DSM 2078 / JCM 9277 / NBRC 100435 / Kra 1)</name>
    <dbReference type="NCBI Taxonomy" id="768679"/>
    <lineage>
        <taxon>Archaea</taxon>
        <taxon>Thermoproteota</taxon>
        <taxon>Thermoprotei</taxon>
        <taxon>Thermoproteales</taxon>
        <taxon>Thermoproteaceae</taxon>
        <taxon>Thermoproteus</taxon>
    </lineage>
</organism>
<dbReference type="InterPro" id="IPR029063">
    <property type="entry name" value="SAM-dependent_MTases_sf"/>
</dbReference>
<dbReference type="HOGENOM" id="CLU_025402_0_1_2"/>
<feature type="binding site" evidence="5">
    <location>
        <begin position="103"/>
        <end position="106"/>
    </location>
    <ligand>
        <name>S-adenosyl-L-methionine</name>
        <dbReference type="ChEBI" id="CHEBI:59789"/>
    </ligand>
</feature>
<dbReference type="PATRIC" id="fig|768679.9.peg.168"/>
<keyword evidence="3 5" id="KW-0949">S-adenosyl-L-methionine</keyword>
<dbReference type="Proteomes" id="UP000002654">
    <property type="component" value="Chromosome"/>
</dbReference>
<feature type="binding site" evidence="5">
    <location>
        <position position="152"/>
    </location>
    <ligand>
        <name>S-adenosyl-L-methionine</name>
        <dbReference type="ChEBI" id="CHEBI:59789"/>
    </ligand>
</feature>
<dbReference type="PaxDb" id="768679-TTX_0162"/>